<protein>
    <recommendedName>
        <fullName evidence="3">Toprim domain-containing protein</fullName>
    </recommendedName>
</protein>
<evidence type="ECO:0000313" key="1">
    <source>
        <dbReference type="EMBL" id="RUT32628.1"/>
    </source>
</evidence>
<dbReference type="EMBL" id="RZNJ01000002">
    <property type="protein sequence ID" value="RUT32628.1"/>
    <property type="molecule type" value="Genomic_DNA"/>
</dbReference>
<evidence type="ECO:0008006" key="3">
    <source>
        <dbReference type="Google" id="ProtNLM"/>
    </source>
</evidence>
<organism evidence="1 2">
    <name type="scientific">Arsenicitalea aurantiaca</name>
    <dbReference type="NCBI Taxonomy" id="1783274"/>
    <lineage>
        <taxon>Bacteria</taxon>
        <taxon>Pseudomonadati</taxon>
        <taxon>Pseudomonadota</taxon>
        <taxon>Alphaproteobacteria</taxon>
        <taxon>Hyphomicrobiales</taxon>
        <taxon>Devosiaceae</taxon>
        <taxon>Arsenicitalea</taxon>
    </lineage>
</organism>
<dbReference type="AlphaFoldDB" id="A0A433XFA5"/>
<comment type="caution">
    <text evidence="1">The sequence shown here is derived from an EMBL/GenBank/DDBJ whole genome shotgun (WGS) entry which is preliminary data.</text>
</comment>
<reference evidence="1 2" key="1">
    <citation type="journal article" date="2016" name="Int. J. Syst. Evol. Microbiol.">
        <title>Arsenicitalea aurantiaca gen. nov., sp. nov., a new member of the family Hyphomicrobiaceae, isolated from high-arsenic sediment.</title>
        <authorList>
            <person name="Mu Y."/>
            <person name="Zhou L."/>
            <person name="Zeng X.C."/>
            <person name="Liu L."/>
            <person name="Pan Y."/>
            <person name="Chen X."/>
            <person name="Wang J."/>
            <person name="Li S."/>
            <person name="Li W.J."/>
            <person name="Wang Y."/>
        </authorList>
    </citation>
    <scope>NUCLEOTIDE SEQUENCE [LARGE SCALE GENOMIC DNA]</scope>
    <source>
        <strain evidence="1 2">42-50</strain>
    </source>
</reference>
<keyword evidence="2" id="KW-1185">Reference proteome</keyword>
<dbReference type="Proteomes" id="UP000281547">
    <property type="component" value="Unassembled WGS sequence"/>
</dbReference>
<sequence>MMIEEAISEACATVGILPPKGRAYGKWMQTDTLAGKKGKGDGRVIINDAHVTAFNWQTGETATVGLRNGLSRSERKDISHQITRQREEQAAKAAKAARIAAELVRSAKPGAHPYLRAKGFPDERALVLDAERIRRIGGAYLVPESAKSAIIMPARRGAVLTSVQLIWENGDKKFLAGGEIGGASHRIARGVDTWLCEGLATGLSLRLALRGLGRSDTILCCFSASNVPVVCQSVEGRCFIASDHDKPLEQFGGKGAGEHYALLARRPFLMPPEIGDDLNDLHMGKGIFAVQRLVTDMMRGAPR</sequence>
<name>A0A433XFA5_9HYPH</name>
<dbReference type="OrthoDB" id="7957942at2"/>
<dbReference type="RefSeq" id="WP_127187585.1">
    <property type="nucleotide sequence ID" value="NZ_RZNJ01000002.1"/>
</dbReference>
<evidence type="ECO:0000313" key="2">
    <source>
        <dbReference type="Proteomes" id="UP000281547"/>
    </source>
</evidence>
<proteinExistence type="predicted"/>
<accession>A0A433XFA5</accession>
<gene>
    <name evidence="1" type="ORF">EMQ25_05630</name>
</gene>